<feature type="compositionally biased region" description="Low complexity" evidence="1">
    <location>
        <begin position="7"/>
        <end position="28"/>
    </location>
</feature>
<organism evidence="2 3">
    <name type="scientific">Streptomyces mordarskii</name>
    <dbReference type="NCBI Taxonomy" id="1226758"/>
    <lineage>
        <taxon>Bacteria</taxon>
        <taxon>Bacillati</taxon>
        <taxon>Actinomycetota</taxon>
        <taxon>Actinomycetes</taxon>
        <taxon>Kitasatosporales</taxon>
        <taxon>Streptomycetaceae</taxon>
        <taxon>Streptomyces</taxon>
    </lineage>
</organism>
<evidence type="ECO:0000313" key="2">
    <source>
        <dbReference type="EMBL" id="GAA0570750.1"/>
    </source>
</evidence>
<evidence type="ECO:0000256" key="1">
    <source>
        <dbReference type="SAM" id="MobiDB-lite"/>
    </source>
</evidence>
<proteinExistence type="predicted"/>
<gene>
    <name evidence="2" type="ORF">GCM10010390_87480</name>
</gene>
<accession>A0ABP3PQ50</accession>
<name>A0ABP3PQ50_9ACTN</name>
<dbReference type="Proteomes" id="UP001501576">
    <property type="component" value="Unassembled WGS sequence"/>
</dbReference>
<keyword evidence="3" id="KW-1185">Reference proteome</keyword>
<comment type="caution">
    <text evidence="2">The sequence shown here is derived from an EMBL/GenBank/DDBJ whole genome shotgun (WGS) entry which is preliminary data.</text>
</comment>
<dbReference type="EMBL" id="BAAABZ010000085">
    <property type="protein sequence ID" value="GAA0570750.1"/>
    <property type="molecule type" value="Genomic_DNA"/>
</dbReference>
<sequence>MAAQFRGGALPSAAGLGAAGETGVEAEGVQQPVDVHEAQIGGVAGLVVLAGAGEQGHGGER</sequence>
<evidence type="ECO:0000313" key="3">
    <source>
        <dbReference type="Proteomes" id="UP001501576"/>
    </source>
</evidence>
<reference evidence="3" key="1">
    <citation type="journal article" date="2019" name="Int. J. Syst. Evol. Microbiol.">
        <title>The Global Catalogue of Microorganisms (GCM) 10K type strain sequencing project: providing services to taxonomists for standard genome sequencing and annotation.</title>
        <authorList>
            <consortium name="The Broad Institute Genomics Platform"/>
            <consortium name="The Broad Institute Genome Sequencing Center for Infectious Disease"/>
            <person name="Wu L."/>
            <person name="Ma J."/>
        </authorList>
    </citation>
    <scope>NUCLEOTIDE SEQUENCE [LARGE SCALE GENOMIC DNA]</scope>
    <source>
        <strain evidence="3">JCM 5052</strain>
    </source>
</reference>
<protein>
    <submittedName>
        <fullName evidence="2">Uncharacterized protein</fullName>
    </submittedName>
</protein>
<feature type="region of interest" description="Disordered" evidence="1">
    <location>
        <begin position="1"/>
        <end position="31"/>
    </location>
</feature>